<name>A0A196SMS5_BLAHN</name>
<evidence type="ECO:0000256" key="6">
    <source>
        <dbReference type="SAM" id="Phobius"/>
    </source>
</evidence>
<keyword evidence="4 6" id="KW-1133">Transmembrane helix</keyword>
<dbReference type="InterPro" id="IPR018461">
    <property type="entry name" value="Na/H_Antiport_NhaC-like_C"/>
</dbReference>
<evidence type="ECO:0000256" key="5">
    <source>
        <dbReference type="ARBA" id="ARBA00023136"/>
    </source>
</evidence>
<accession>A0A196SMS5</accession>
<dbReference type="EMBL" id="LXWW01000025">
    <property type="protein sequence ID" value="OAO17561.1"/>
    <property type="molecule type" value="Genomic_DNA"/>
</dbReference>
<feature type="transmembrane region" description="Helical" evidence="6">
    <location>
        <begin position="77"/>
        <end position="99"/>
    </location>
</feature>
<comment type="caution">
    <text evidence="8">The sequence shown here is derived from an EMBL/GenBank/DDBJ whole genome shotgun (WGS) entry which is preliminary data.</text>
</comment>
<organism evidence="8 9">
    <name type="scientific">Blastocystis sp. subtype 1 (strain ATCC 50177 / NandII)</name>
    <dbReference type="NCBI Taxonomy" id="478820"/>
    <lineage>
        <taxon>Eukaryota</taxon>
        <taxon>Sar</taxon>
        <taxon>Stramenopiles</taxon>
        <taxon>Bigyra</taxon>
        <taxon>Opalozoa</taxon>
        <taxon>Opalinata</taxon>
        <taxon>Blastocystidae</taxon>
        <taxon>Blastocystis</taxon>
    </lineage>
</organism>
<dbReference type="AlphaFoldDB" id="A0A196SMS5"/>
<keyword evidence="9" id="KW-1185">Reference proteome</keyword>
<evidence type="ECO:0000313" key="8">
    <source>
        <dbReference type="EMBL" id="OAO17561.1"/>
    </source>
</evidence>
<feature type="transmembrane region" description="Helical" evidence="6">
    <location>
        <begin position="472"/>
        <end position="489"/>
    </location>
</feature>
<dbReference type="OrthoDB" id="5593520at2759"/>
<keyword evidence="2" id="KW-1003">Cell membrane</keyword>
<dbReference type="GO" id="GO:0005886">
    <property type="term" value="C:plasma membrane"/>
    <property type="evidence" value="ECO:0007669"/>
    <property type="project" value="UniProtKB-SubCell"/>
</dbReference>
<feature type="transmembrane region" description="Helical" evidence="6">
    <location>
        <begin position="309"/>
        <end position="326"/>
    </location>
</feature>
<feature type="transmembrane region" description="Helical" evidence="6">
    <location>
        <begin position="388"/>
        <end position="418"/>
    </location>
</feature>
<comment type="subcellular location">
    <subcellularLocation>
        <location evidence="1">Cell membrane</location>
        <topology evidence="1">Multi-pass membrane protein</topology>
    </subcellularLocation>
</comment>
<dbReference type="STRING" id="478820.A0A196SMS5"/>
<feature type="transmembrane region" description="Helical" evidence="6">
    <location>
        <begin position="269"/>
        <end position="289"/>
    </location>
</feature>
<evidence type="ECO:0000256" key="1">
    <source>
        <dbReference type="ARBA" id="ARBA00004651"/>
    </source>
</evidence>
<protein>
    <submittedName>
        <fullName evidence="8">Sodium/proton antiporter</fullName>
    </submittedName>
</protein>
<feature type="domain" description="Na+/H+ antiporter NhaC-like C-terminal" evidence="7">
    <location>
        <begin position="194"/>
        <end position="490"/>
    </location>
</feature>
<evidence type="ECO:0000256" key="4">
    <source>
        <dbReference type="ARBA" id="ARBA00022989"/>
    </source>
</evidence>
<proteinExistence type="predicted"/>
<feature type="transmembrane region" description="Helical" evidence="6">
    <location>
        <begin position="37"/>
        <end position="57"/>
    </location>
</feature>
<dbReference type="PANTHER" id="PTHR43478">
    <property type="entry name" value="NA+/H+ ANTIPORTER-RELATED"/>
    <property type="match status" value="1"/>
</dbReference>
<feature type="transmembrane region" description="Helical" evidence="6">
    <location>
        <begin position="204"/>
        <end position="223"/>
    </location>
</feature>
<feature type="transmembrane region" description="Helical" evidence="6">
    <location>
        <begin position="12"/>
        <end position="30"/>
    </location>
</feature>
<evidence type="ECO:0000313" key="9">
    <source>
        <dbReference type="Proteomes" id="UP000078348"/>
    </source>
</evidence>
<feature type="transmembrane region" description="Helical" evidence="6">
    <location>
        <begin position="347"/>
        <end position="368"/>
    </location>
</feature>
<keyword evidence="3 6" id="KW-0812">Transmembrane</keyword>
<reference evidence="8 9" key="1">
    <citation type="submission" date="2016-05" db="EMBL/GenBank/DDBJ databases">
        <title>Nuclear genome of Blastocystis sp. subtype 1 NandII.</title>
        <authorList>
            <person name="Gentekaki E."/>
            <person name="Curtis B."/>
            <person name="Stairs C."/>
            <person name="Eme L."/>
            <person name="Herman E."/>
            <person name="Klimes V."/>
            <person name="Arias M.C."/>
            <person name="Elias M."/>
            <person name="Hilliou F."/>
            <person name="Klute M."/>
            <person name="Malik S.-B."/>
            <person name="Pightling A."/>
            <person name="Rachubinski R."/>
            <person name="Salas D."/>
            <person name="Schlacht A."/>
            <person name="Suga H."/>
            <person name="Archibald J."/>
            <person name="Ball S.G."/>
            <person name="Clark G."/>
            <person name="Dacks J."/>
            <person name="Van Der Giezen M."/>
            <person name="Tsaousis A."/>
            <person name="Roger A."/>
        </authorList>
    </citation>
    <scope>NUCLEOTIDE SEQUENCE [LARGE SCALE GENOMIC DNA]</scope>
    <source>
        <strain evidence="9">ATCC 50177 / NandII</strain>
    </source>
</reference>
<evidence type="ECO:0000256" key="3">
    <source>
        <dbReference type="ARBA" id="ARBA00022692"/>
    </source>
</evidence>
<dbReference type="Pfam" id="PF03553">
    <property type="entry name" value="Na_H_antiporter"/>
    <property type="match status" value="1"/>
</dbReference>
<feature type="transmembrane region" description="Helical" evidence="6">
    <location>
        <begin position="495"/>
        <end position="514"/>
    </location>
</feature>
<evidence type="ECO:0000259" key="7">
    <source>
        <dbReference type="Pfam" id="PF03553"/>
    </source>
</evidence>
<keyword evidence="5 6" id="KW-0472">Membrane</keyword>
<dbReference type="Proteomes" id="UP000078348">
    <property type="component" value="Unassembled WGS sequence"/>
</dbReference>
<dbReference type="PANTHER" id="PTHR43478:SF1">
    <property type="entry name" value="NA+_H+ ANTIPORTER NHAC-LIKE C-TERMINAL DOMAIN-CONTAINING PROTEIN"/>
    <property type="match status" value="1"/>
</dbReference>
<sequence length="572" mass="61695">MVSYGDYIPVSIGFPSIIPPIVAMVLALTTKEVVSSLFFGVFSAVIIYCIAVARGMVEGVSDANVFDVLFTVMGIKIADNVHIALFLLFIGGLINLVSVSGGAKAYGVWAKKAIKGRRKSMFSTMVLGLMMFLDDYFNSITTSTVMHPVTEVNNVSKPKTAYIVHTISTNMCITIPLTSWAAAIVSQIGDSGVENSFLVFLQSIPFNIYSLLCFAFIIISISFDFDYGKMKTYEDKAKMGLTETSDSTTASKPAEVTIQQSNKGSMWDLLLPIFVMVVLAIYFMFSIGRKASNSSDITVILGATSAPKALLFACFIALVTTLVMYVPRKLMTFTEWINNLIEGMKSMVSTLIILVLAWCVSGCSGDLLQTGFYVGELVRNSPIPPQMIPAVVFLVGMALSFATGTAWGTFSLLIPIAVSICSGDNRVYLIPSISSCLCGAVFGNNTSPISDTTVLVSSAVQMPMLMHVSTQLPYACTVAAVSIVGYLVAGYSNGNLGLTLGVSFALLFVVLYGISRWQKAHGTKELHVTVEEKGKDIEMVDMKGDDKPNENEAEEMAIEVSTIPNNVSEAYP</sequence>
<gene>
    <name evidence="8" type="ORF">AV274_0700</name>
</gene>
<evidence type="ECO:0000256" key="2">
    <source>
        <dbReference type="ARBA" id="ARBA00022475"/>
    </source>
</evidence>